<dbReference type="Proteomes" id="UP000036106">
    <property type="component" value="Chromosome"/>
</dbReference>
<dbReference type="InterPro" id="IPR011249">
    <property type="entry name" value="Metalloenz_LuxS/M16"/>
</dbReference>
<reference evidence="5" key="1">
    <citation type="submission" date="2015-07" db="EMBL/GenBank/DDBJ databases">
        <title>Lactobacillus ginsenosidimutans/EMML 3141/ whole genome sequencing.</title>
        <authorList>
            <person name="Kim M.K."/>
            <person name="Im W.-T."/>
            <person name="Srinivasan S."/>
            <person name="Lee J.-J."/>
        </authorList>
    </citation>
    <scope>NUCLEOTIDE SEQUENCE [LARGE SCALE GENOMIC DNA]</scope>
    <source>
        <strain evidence="5">EMML 3041</strain>
    </source>
</reference>
<dbReference type="STRING" id="1007676.ABM34_12075"/>
<protein>
    <recommendedName>
        <fullName evidence="6">Zinc protease</fullName>
    </recommendedName>
</protein>
<dbReference type="NCBIfam" id="NF047421">
    <property type="entry name" value="YfmH_fam"/>
    <property type="match status" value="1"/>
</dbReference>
<feature type="domain" description="Peptidase M16 N-terminal" evidence="2">
    <location>
        <begin position="52"/>
        <end position="163"/>
    </location>
</feature>
<sequence>MAEKLQQFIKTLPNGFKVTAVPLPGYKQTYSVAMANFGSVDTNLGHGKYLPAGIAHFIEHKLFAKPGYDVSEKFAQYGANSNAYTSYTKTAYLFQTLENPYDNLKVLLDLVEHPFFTEQNVASERGIINQEIQMYLDMPEWVLEQRILGQLYPNDPIASDIAGSSESLQEINKNNLLATYQKSYRPSNMDLVIVGDVDFNKVMDIAEQVPFDDNQVNTEISDNQPEKIGPGGQESMKISQSRSAFGIRIDTKLTGYDLVKYQYILNMIMETLIGESSDNYQTMTNKNLIDDSFSYNVVAENAYCFIIISGTTNYPEEFQKYLRNYFINNDLKEILTNEKFERIRRDAIGAYLFAQNSPDAIANQIAELQFYDVDYLQLVQLLNSITLDEVLAASKVIFDENNFTYYNLIADGK</sequence>
<dbReference type="PATRIC" id="fig|1007676.4.peg.2444"/>
<dbReference type="PANTHER" id="PTHR11851:SF134">
    <property type="entry name" value="ZINC-DEPENDENT PROTEASE"/>
    <property type="match status" value="1"/>
</dbReference>
<name>A0A0H4QJV1_9LACO</name>
<dbReference type="Pfam" id="PF00675">
    <property type="entry name" value="Peptidase_M16"/>
    <property type="match status" value="1"/>
</dbReference>
<feature type="region of interest" description="Disordered" evidence="1">
    <location>
        <begin position="216"/>
        <end position="235"/>
    </location>
</feature>
<dbReference type="RefSeq" id="WP_048706058.1">
    <property type="nucleotide sequence ID" value="NZ_CP012034.1"/>
</dbReference>
<evidence type="ECO:0000313" key="5">
    <source>
        <dbReference type="Proteomes" id="UP000036106"/>
    </source>
</evidence>
<dbReference type="SUPFAM" id="SSF63411">
    <property type="entry name" value="LuxS/MPP-like metallohydrolase"/>
    <property type="match status" value="2"/>
</dbReference>
<organism evidence="4 5">
    <name type="scientific">Companilactobacillus ginsenosidimutans</name>
    <dbReference type="NCBI Taxonomy" id="1007676"/>
    <lineage>
        <taxon>Bacteria</taxon>
        <taxon>Bacillati</taxon>
        <taxon>Bacillota</taxon>
        <taxon>Bacilli</taxon>
        <taxon>Lactobacillales</taxon>
        <taxon>Lactobacillaceae</taxon>
        <taxon>Companilactobacillus</taxon>
    </lineage>
</organism>
<evidence type="ECO:0000259" key="3">
    <source>
        <dbReference type="Pfam" id="PF05193"/>
    </source>
</evidence>
<evidence type="ECO:0000313" key="4">
    <source>
        <dbReference type="EMBL" id="AKP68197.1"/>
    </source>
</evidence>
<dbReference type="GO" id="GO:0046872">
    <property type="term" value="F:metal ion binding"/>
    <property type="evidence" value="ECO:0007669"/>
    <property type="project" value="InterPro"/>
</dbReference>
<proteinExistence type="predicted"/>
<dbReference type="AlphaFoldDB" id="A0A0H4QJV1"/>
<dbReference type="InterPro" id="IPR050361">
    <property type="entry name" value="MPP/UQCRC_Complex"/>
</dbReference>
<dbReference type="InterPro" id="IPR007863">
    <property type="entry name" value="Peptidase_M16_C"/>
</dbReference>
<dbReference type="EMBL" id="CP012034">
    <property type="protein sequence ID" value="AKP68197.1"/>
    <property type="molecule type" value="Genomic_DNA"/>
</dbReference>
<keyword evidence="5" id="KW-1185">Reference proteome</keyword>
<evidence type="ECO:0008006" key="6">
    <source>
        <dbReference type="Google" id="ProtNLM"/>
    </source>
</evidence>
<dbReference type="PANTHER" id="PTHR11851">
    <property type="entry name" value="METALLOPROTEASE"/>
    <property type="match status" value="1"/>
</dbReference>
<dbReference type="Gene3D" id="3.30.830.10">
    <property type="entry name" value="Metalloenzyme, LuxS/M16 peptidase-like"/>
    <property type="match status" value="2"/>
</dbReference>
<accession>A0A0H4QJV1</accession>
<dbReference type="Pfam" id="PF05193">
    <property type="entry name" value="Peptidase_M16_C"/>
    <property type="match status" value="1"/>
</dbReference>
<evidence type="ECO:0000259" key="2">
    <source>
        <dbReference type="Pfam" id="PF00675"/>
    </source>
</evidence>
<dbReference type="OrthoDB" id="9811314at2"/>
<evidence type="ECO:0000256" key="1">
    <source>
        <dbReference type="SAM" id="MobiDB-lite"/>
    </source>
</evidence>
<gene>
    <name evidence="4" type="ORF">ABM34_12075</name>
</gene>
<feature type="domain" description="Peptidase M16 C-terminal" evidence="3">
    <location>
        <begin position="171"/>
        <end position="345"/>
    </location>
</feature>
<dbReference type="InterPro" id="IPR011765">
    <property type="entry name" value="Pept_M16_N"/>
</dbReference>
<dbReference type="KEGG" id="lgn:ABM34_12075"/>